<accession>A0A5C2RSP1</accession>
<evidence type="ECO:0000313" key="2">
    <source>
        <dbReference type="Proteomes" id="UP000313359"/>
    </source>
</evidence>
<sequence>MRNFRTICRRCKRRAPLTWGESGYISVFFHLFLNGDDYDGLFWARSSSPSTSTRHIADLRGTYKFVVNQVGCTNATDTLLCLLAVPAESCGLPKLLTRMISVRVHVDCPYGKLTFTSAIFQGLATPYFPRACVFVRMTLQLPVHGKIADVPVIIGDVKDEGPIFSLGMMNNTTDKEFASYLAQTWFPGAPSRDLTKLLQLYLSDPSLTGIGNANAFTPQYKRISAVQGDWFFNPPRALLVDRSSRHQASRGRPDGCRPRFVRCSTQS</sequence>
<evidence type="ECO:0000313" key="1">
    <source>
        <dbReference type="EMBL" id="RPD54334.1"/>
    </source>
</evidence>
<dbReference type="InterPro" id="IPR029058">
    <property type="entry name" value="AB_hydrolase_fold"/>
</dbReference>
<keyword evidence="2" id="KW-1185">Reference proteome</keyword>
<protein>
    <submittedName>
        <fullName evidence="1">Uncharacterized protein</fullName>
    </submittedName>
</protein>
<dbReference type="Proteomes" id="UP000313359">
    <property type="component" value="Unassembled WGS sequence"/>
</dbReference>
<dbReference type="AlphaFoldDB" id="A0A5C2RSP1"/>
<proteinExistence type="predicted"/>
<dbReference type="EMBL" id="ML122307">
    <property type="protein sequence ID" value="RPD54334.1"/>
    <property type="molecule type" value="Genomic_DNA"/>
</dbReference>
<name>A0A5C2RSP1_9APHY</name>
<dbReference type="SUPFAM" id="SSF53474">
    <property type="entry name" value="alpha/beta-Hydrolases"/>
    <property type="match status" value="1"/>
</dbReference>
<organism evidence="1 2">
    <name type="scientific">Lentinus tigrinus ALCF2SS1-6</name>
    <dbReference type="NCBI Taxonomy" id="1328759"/>
    <lineage>
        <taxon>Eukaryota</taxon>
        <taxon>Fungi</taxon>
        <taxon>Dikarya</taxon>
        <taxon>Basidiomycota</taxon>
        <taxon>Agaricomycotina</taxon>
        <taxon>Agaricomycetes</taxon>
        <taxon>Polyporales</taxon>
        <taxon>Polyporaceae</taxon>
        <taxon>Lentinus</taxon>
    </lineage>
</organism>
<dbReference type="Gene3D" id="3.40.50.1820">
    <property type="entry name" value="alpha/beta hydrolase"/>
    <property type="match status" value="1"/>
</dbReference>
<reference evidence="1" key="1">
    <citation type="journal article" date="2018" name="Genome Biol. Evol.">
        <title>Genomics and development of Lentinus tigrinus, a white-rot wood-decaying mushroom with dimorphic fruiting bodies.</title>
        <authorList>
            <person name="Wu B."/>
            <person name="Xu Z."/>
            <person name="Knudson A."/>
            <person name="Carlson A."/>
            <person name="Chen N."/>
            <person name="Kovaka S."/>
            <person name="LaButti K."/>
            <person name="Lipzen A."/>
            <person name="Pennachio C."/>
            <person name="Riley R."/>
            <person name="Schakwitz W."/>
            <person name="Umezawa K."/>
            <person name="Ohm R.A."/>
            <person name="Grigoriev I.V."/>
            <person name="Nagy L.G."/>
            <person name="Gibbons J."/>
            <person name="Hibbett D."/>
        </authorList>
    </citation>
    <scope>NUCLEOTIDE SEQUENCE [LARGE SCALE GENOMIC DNA]</scope>
    <source>
        <strain evidence="1">ALCF2SS1-6</strain>
    </source>
</reference>
<dbReference type="OrthoDB" id="408631at2759"/>
<dbReference type="STRING" id="1328759.A0A5C2RSP1"/>
<gene>
    <name evidence="1" type="ORF">L227DRAFT_352432</name>
</gene>